<dbReference type="AlphaFoldDB" id="A0AAE0H8Y9"/>
<gene>
    <name evidence="2" type="ORF">B0H64DRAFT_450612</name>
</gene>
<reference evidence="2" key="1">
    <citation type="journal article" date="2023" name="Mol. Phylogenet. Evol.">
        <title>Genome-scale phylogeny and comparative genomics of the fungal order Sordariales.</title>
        <authorList>
            <person name="Hensen N."/>
            <person name="Bonometti L."/>
            <person name="Westerberg I."/>
            <person name="Brannstrom I.O."/>
            <person name="Guillou S."/>
            <person name="Cros-Aarteil S."/>
            <person name="Calhoun S."/>
            <person name="Haridas S."/>
            <person name="Kuo A."/>
            <person name="Mondo S."/>
            <person name="Pangilinan J."/>
            <person name="Riley R."/>
            <person name="LaButti K."/>
            <person name="Andreopoulos B."/>
            <person name="Lipzen A."/>
            <person name="Chen C."/>
            <person name="Yan M."/>
            <person name="Daum C."/>
            <person name="Ng V."/>
            <person name="Clum A."/>
            <person name="Steindorff A."/>
            <person name="Ohm R.A."/>
            <person name="Martin F."/>
            <person name="Silar P."/>
            <person name="Natvig D.O."/>
            <person name="Lalanne C."/>
            <person name="Gautier V."/>
            <person name="Ament-Velasquez S.L."/>
            <person name="Kruys A."/>
            <person name="Hutchinson M.I."/>
            <person name="Powell A.J."/>
            <person name="Barry K."/>
            <person name="Miller A.N."/>
            <person name="Grigoriev I.V."/>
            <person name="Debuchy R."/>
            <person name="Gladieux P."/>
            <person name="Hiltunen Thoren M."/>
            <person name="Johannesson H."/>
        </authorList>
    </citation>
    <scope>NUCLEOTIDE SEQUENCE</scope>
    <source>
        <strain evidence="2">CBS 168.71</strain>
    </source>
</reference>
<dbReference type="EMBL" id="JAUEPN010000010">
    <property type="protein sequence ID" value="KAK3291141.1"/>
    <property type="molecule type" value="Genomic_DNA"/>
</dbReference>
<feature type="region of interest" description="Disordered" evidence="1">
    <location>
        <begin position="160"/>
        <end position="198"/>
    </location>
</feature>
<sequence length="244" mass="28158">MSDNWMSASRRLPQYWASLVQPSSHSLWKTCAKSAKEIKSWKGDHRSFNDARIHRKMPYIPTQVGIAALRYLDPKTPSLSRHIVRLFKRVKLRWYVLGGRQRTWWADTRLDDDQWRNNNLMEGPRLPDLKFNVAEMLRLTKIVLDNDLCPLLITHYTIETSESKSESTTTSSPDDDDRPNDHGRRGRHSLNDANEAVLRATNDRDEAILTAIGAATNAMEQIEQTFKTTKDAMLGAADRLQQRR</sequence>
<name>A0AAE0H8Y9_9PEZI</name>
<organism evidence="2 3">
    <name type="scientific">Chaetomium fimeti</name>
    <dbReference type="NCBI Taxonomy" id="1854472"/>
    <lineage>
        <taxon>Eukaryota</taxon>
        <taxon>Fungi</taxon>
        <taxon>Dikarya</taxon>
        <taxon>Ascomycota</taxon>
        <taxon>Pezizomycotina</taxon>
        <taxon>Sordariomycetes</taxon>
        <taxon>Sordariomycetidae</taxon>
        <taxon>Sordariales</taxon>
        <taxon>Chaetomiaceae</taxon>
        <taxon>Chaetomium</taxon>
    </lineage>
</organism>
<reference evidence="2" key="2">
    <citation type="submission" date="2023-06" db="EMBL/GenBank/DDBJ databases">
        <authorList>
            <consortium name="Lawrence Berkeley National Laboratory"/>
            <person name="Haridas S."/>
            <person name="Hensen N."/>
            <person name="Bonometti L."/>
            <person name="Westerberg I."/>
            <person name="Brannstrom I.O."/>
            <person name="Guillou S."/>
            <person name="Cros-Aarteil S."/>
            <person name="Calhoun S."/>
            <person name="Kuo A."/>
            <person name="Mondo S."/>
            <person name="Pangilinan J."/>
            <person name="Riley R."/>
            <person name="Labutti K."/>
            <person name="Andreopoulos B."/>
            <person name="Lipzen A."/>
            <person name="Chen C."/>
            <person name="Yanf M."/>
            <person name="Daum C."/>
            <person name="Ng V."/>
            <person name="Clum A."/>
            <person name="Steindorff A."/>
            <person name="Ohm R."/>
            <person name="Martin F."/>
            <person name="Silar P."/>
            <person name="Natvig D."/>
            <person name="Lalanne C."/>
            <person name="Gautier V."/>
            <person name="Ament-Velasquez S.L."/>
            <person name="Kruys A."/>
            <person name="Hutchinson M.I."/>
            <person name="Powell A.J."/>
            <person name="Barry K."/>
            <person name="Miller A.N."/>
            <person name="Grigoriev I.V."/>
            <person name="Debuchy R."/>
            <person name="Gladieux P."/>
            <person name="Thoren M.H."/>
            <person name="Johannesson H."/>
        </authorList>
    </citation>
    <scope>NUCLEOTIDE SEQUENCE</scope>
    <source>
        <strain evidence="2">CBS 168.71</strain>
    </source>
</reference>
<comment type="caution">
    <text evidence="2">The sequence shown here is derived from an EMBL/GenBank/DDBJ whole genome shotgun (WGS) entry which is preliminary data.</text>
</comment>
<evidence type="ECO:0000313" key="2">
    <source>
        <dbReference type="EMBL" id="KAK3291141.1"/>
    </source>
</evidence>
<accession>A0AAE0H8Y9</accession>
<dbReference type="RefSeq" id="XP_062654655.1">
    <property type="nucleotide sequence ID" value="XM_062807135.1"/>
</dbReference>
<dbReference type="GeneID" id="87844083"/>
<evidence type="ECO:0000256" key="1">
    <source>
        <dbReference type="SAM" id="MobiDB-lite"/>
    </source>
</evidence>
<protein>
    <submittedName>
        <fullName evidence="2">Uncharacterized protein</fullName>
    </submittedName>
</protein>
<keyword evidence="3" id="KW-1185">Reference proteome</keyword>
<evidence type="ECO:0000313" key="3">
    <source>
        <dbReference type="Proteomes" id="UP001278766"/>
    </source>
</evidence>
<dbReference type="Proteomes" id="UP001278766">
    <property type="component" value="Unassembled WGS sequence"/>
</dbReference>
<proteinExistence type="predicted"/>